<reference evidence="3" key="1">
    <citation type="submission" date="2021-03" db="EMBL/GenBank/DDBJ databases">
        <title>Acanthopleuribacteraceae sp. M133.</title>
        <authorList>
            <person name="Wang G."/>
        </authorList>
    </citation>
    <scope>NUCLEOTIDE SEQUENCE</scope>
    <source>
        <strain evidence="3">M133</strain>
    </source>
</reference>
<dbReference type="GO" id="GO:0016020">
    <property type="term" value="C:membrane"/>
    <property type="evidence" value="ECO:0007669"/>
    <property type="project" value="InterPro"/>
</dbReference>
<dbReference type="SUPFAM" id="SSF55874">
    <property type="entry name" value="ATPase domain of HSP90 chaperone/DNA topoisomerase II/histidine kinase"/>
    <property type="match status" value="1"/>
</dbReference>
<proteinExistence type="predicted"/>
<dbReference type="Gene3D" id="3.30.565.10">
    <property type="entry name" value="Histidine kinase-like ATPase, C-terminal domain"/>
    <property type="match status" value="1"/>
</dbReference>
<dbReference type="PANTHER" id="PTHR34220:SF7">
    <property type="entry name" value="SENSOR HISTIDINE KINASE YPDA"/>
    <property type="match status" value="1"/>
</dbReference>
<feature type="transmembrane region" description="Helical" evidence="1">
    <location>
        <begin position="12"/>
        <end position="29"/>
    </location>
</feature>
<dbReference type="EMBL" id="CP071793">
    <property type="protein sequence ID" value="QTD52823.1"/>
    <property type="molecule type" value="Genomic_DNA"/>
</dbReference>
<keyword evidence="3" id="KW-0808">Transferase</keyword>
<name>A0A8A4TTL1_SULCO</name>
<evidence type="ECO:0000313" key="3">
    <source>
        <dbReference type="EMBL" id="QTD52823.1"/>
    </source>
</evidence>
<keyword evidence="1" id="KW-0812">Transmembrane</keyword>
<dbReference type="InterPro" id="IPR010559">
    <property type="entry name" value="Sig_transdc_His_kin_internal"/>
</dbReference>
<feature type="transmembrane region" description="Helical" evidence="1">
    <location>
        <begin position="81"/>
        <end position="107"/>
    </location>
</feature>
<accession>A0A8A4TTL1</accession>
<feature type="domain" description="Signal transduction histidine kinase internal region" evidence="2">
    <location>
        <begin position="162"/>
        <end position="239"/>
    </location>
</feature>
<dbReference type="RefSeq" id="WP_237382922.1">
    <property type="nucleotide sequence ID" value="NZ_CP071793.1"/>
</dbReference>
<keyword evidence="1" id="KW-1133">Transmembrane helix</keyword>
<evidence type="ECO:0000256" key="1">
    <source>
        <dbReference type="SAM" id="Phobius"/>
    </source>
</evidence>
<evidence type="ECO:0000313" key="4">
    <source>
        <dbReference type="Proteomes" id="UP000663929"/>
    </source>
</evidence>
<gene>
    <name evidence="3" type="ORF">J3U87_10130</name>
</gene>
<dbReference type="InterPro" id="IPR050640">
    <property type="entry name" value="Bact_2-comp_sensor_kinase"/>
</dbReference>
<dbReference type="Pfam" id="PF06580">
    <property type="entry name" value="His_kinase"/>
    <property type="match status" value="1"/>
</dbReference>
<dbReference type="PANTHER" id="PTHR34220">
    <property type="entry name" value="SENSOR HISTIDINE KINASE YPDA"/>
    <property type="match status" value="1"/>
</dbReference>
<protein>
    <submittedName>
        <fullName evidence="3">Histidine kinase</fullName>
    </submittedName>
</protein>
<dbReference type="GO" id="GO:0000155">
    <property type="term" value="F:phosphorelay sensor kinase activity"/>
    <property type="evidence" value="ECO:0007669"/>
    <property type="project" value="InterPro"/>
</dbReference>
<dbReference type="KEGG" id="scor:J3U87_10130"/>
<organism evidence="3 4">
    <name type="scientific">Sulfidibacter corallicola</name>
    <dbReference type="NCBI Taxonomy" id="2818388"/>
    <lineage>
        <taxon>Bacteria</taxon>
        <taxon>Pseudomonadati</taxon>
        <taxon>Acidobacteriota</taxon>
        <taxon>Holophagae</taxon>
        <taxon>Acanthopleuribacterales</taxon>
        <taxon>Acanthopleuribacteraceae</taxon>
        <taxon>Sulfidibacter</taxon>
    </lineage>
</organism>
<keyword evidence="3" id="KW-0418">Kinase</keyword>
<sequence>MKGSKAVNVARLKWLIAGAVGLFLVSLVYNLRLIRIDPLGYGTGAMEIIVFWGFALNAITFVLGYRYLVPAWLGGRSALWLIGRGMGIAVLAVALKIAMVRAVFALFDVETTILRELAAVIPVAYLIFAWGLMALGGGARFAEEWIAEQRLRHQVELQRTAAELAQLKHQVNPHFLFNTLNNLYALAAREGAEQTAEAIMKLAGMMRYMLHEVGRDMLPLESELAYLRTYIDLQKMRIPANRDVTIELEVTGDPHPVSVPPMMMITLVENAFKHGVSFKRPSAILMDLTVEGGRAIFRVRNRMHAPKEILDREPGGFGLANLAQRLAWYAEGPAGLDYGERDGWFEATLVLPMEGELEMHRD</sequence>
<feature type="transmembrane region" description="Helical" evidence="1">
    <location>
        <begin position="119"/>
        <end position="142"/>
    </location>
</feature>
<dbReference type="InterPro" id="IPR036890">
    <property type="entry name" value="HATPase_C_sf"/>
</dbReference>
<keyword evidence="1" id="KW-0472">Membrane</keyword>
<dbReference type="Proteomes" id="UP000663929">
    <property type="component" value="Chromosome"/>
</dbReference>
<evidence type="ECO:0000259" key="2">
    <source>
        <dbReference type="Pfam" id="PF06580"/>
    </source>
</evidence>
<dbReference type="AlphaFoldDB" id="A0A8A4TTL1"/>
<keyword evidence="4" id="KW-1185">Reference proteome</keyword>
<feature type="transmembrane region" description="Helical" evidence="1">
    <location>
        <begin position="49"/>
        <end position="69"/>
    </location>
</feature>